<dbReference type="RefSeq" id="WP_092281176.1">
    <property type="nucleotide sequence ID" value="NZ_LT629762.1"/>
</dbReference>
<comment type="similarity">
    <text evidence="1">Belongs to the LysR transcriptional regulatory family.</text>
</comment>
<sequence length="312" mass="34359">MDSLGNLESFLRAAEARSFSEAARRMGISAAAVSKNIARLETNLGTRLFQRSTRSLSLTEAGEALYEQVAGSVETIQGAMAQLGDSRDVPAGRLRVNMSPSFAYDYVLPLLKTFKQRYPSVVPDWHLEIRRVDLIGEGFDVAIGGGMELSPGVVARELAKLHLVAVAAPEWLQGKPLPIVPADLQGQDGIVVRSTDTNRLRTWTLRSSTDETFDLSLKPTAIMNDPQALCMCALMGLGVALVPLERAWPWLQRGELIRLLPEWYVDLGSISVYYSARKELPAKTRVFINFLIDHFQGTLSDHFSAIKTGKGK</sequence>
<dbReference type="GO" id="GO:0043565">
    <property type="term" value="F:sequence-specific DNA binding"/>
    <property type="evidence" value="ECO:0007669"/>
    <property type="project" value="TreeGrafter"/>
</dbReference>
<evidence type="ECO:0000259" key="5">
    <source>
        <dbReference type="PROSITE" id="PS50931"/>
    </source>
</evidence>
<dbReference type="STRING" id="1148509.SAMN05216222_5514"/>
<dbReference type="InterPro" id="IPR036390">
    <property type="entry name" value="WH_DNA-bd_sf"/>
</dbReference>
<evidence type="ECO:0000256" key="2">
    <source>
        <dbReference type="ARBA" id="ARBA00023015"/>
    </source>
</evidence>
<dbReference type="EMBL" id="LT629762">
    <property type="protein sequence ID" value="SDT62082.1"/>
    <property type="molecule type" value="Genomic_DNA"/>
</dbReference>
<proteinExistence type="inferred from homology"/>
<dbReference type="Gene3D" id="3.40.190.290">
    <property type="match status" value="1"/>
</dbReference>
<dbReference type="AlphaFoldDB" id="A0A1H2BVI8"/>
<dbReference type="PANTHER" id="PTHR30537:SF72">
    <property type="entry name" value="LYSR FAMILY TRANSCRIPTIONAL REGULATOR"/>
    <property type="match status" value="1"/>
</dbReference>
<dbReference type="SUPFAM" id="SSF46785">
    <property type="entry name" value="Winged helix' DNA-binding domain"/>
    <property type="match status" value="1"/>
</dbReference>
<keyword evidence="2" id="KW-0805">Transcription regulation</keyword>
<dbReference type="InterPro" id="IPR005119">
    <property type="entry name" value="LysR_subst-bd"/>
</dbReference>
<dbReference type="PRINTS" id="PR00039">
    <property type="entry name" value="HTHLYSR"/>
</dbReference>
<evidence type="ECO:0000256" key="3">
    <source>
        <dbReference type="ARBA" id="ARBA00023125"/>
    </source>
</evidence>
<evidence type="ECO:0000313" key="7">
    <source>
        <dbReference type="Proteomes" id="UP000198481"/>
    </source>
</evidence>
<dbReference type="PROSITE" id="PS50931">
    <property type="entry name" value="HTH_LYSR"/>
    <property type="match status" value="1"/>
</dbReference>
<protein>
    <submittedName>
        <fullName evidence="6">DNA-binding transcriptional regulator, LysR family</fullName>
    </submittedName>
</protein>
<dbReference type="SUPFAM" id="SSF53850">
    <property type="entry name" value="Periplasmic binding protein-like II"/>
    <property type="match status" value="1"/>
</dbReference>
<dbReference type="GO" id="GO:0003700">
    <property type="term" value="F:DNA-binding transcription factor activity"/>
    <property type="evidence" value="ECO:0007669"/>
    <property type="project" value="InterPro"/>
</dbReference>
<dbReference type="InterPro" id="IPR058163">
    <property type="entry name" value="LysR-type_TF_proteobact-type"/>
</dbReference>
<dbReference type="InterPro" id="IPR036388">
    <property type="entry name" value="WH-like_DNA-bd_sf"/>
</dbReference>
<accession>A0A1H2BVI8</accession>
<dbReference type="Pfam" id="PF00126">
    <property type="entry name" value="HTH_1"/>
    <property type="match status" value="1"/>
</dbReference>
<keyword evidence="3 6" id="KW-0238">DNA-binding</keyword>
<organism evidence="6 7">
    <name type="scientific">Pseudomonas prosekii</name>
    <dbReference type="NCBI Taxonomy" id="1148509"/>
    <lineage>
        <taxon>Bacteria</taxon>
        <taxon>Pseudomonadati</taxon>
        <taxon>Pseudomonadota</taxon>
        <taxon>Gammaproteobacteria</taxon>
        <taxon>Pseudomonadales</taxon>
        <taxon>Pseudomonadaceae</taxon>
        <taxon>Pseudomonas</taxon>
    </lineage>
</organism>
<reference evidence="6 7" key="1">
    <citation type="submission" date="2016-10" db="EMBL/GenBank/DDBJ databases">
        <authorList>
            <person name="de Groot N.N."/>
        </authorList>
    </citation>
    <scope>NUCLEOTIDE SEQUENCE [LARGE SCALE GENOMIC DNA]</scope>
    <source>
        <strain evidence="6 7">LMG 26867</strain>
    </source>
</reference>
<dbReference type="GO" id="GO:0006351">
    <property type="term" value="P:DNA-templated transcription"/>
    <property type="evidence" value="ECO:0007669"/>
    <property type="project" value="TreeGrafter"/>
</dbReference>
<gene>
    <name evidence="6" type="ORF">SAMN05216222_5514</name>
</gene>
<dbReference type="FunFam" id="1.10.10.10:FF:000001">
    <property type="entry name" value="LysR family transcriptional regulator"/>
    <property type="match status" value="1"/>
</dbReference>
<dbReference type="Gene3D" id="1.10.10.10">
    <property type="entry name" value="Winged helix-like DNA-binding domain superfamily/Winged helix DNA-binding domain"/>
    <property type="match status" value="1"/>
</dbReference>
<evidence type="ECO:0000256" key="4">
    <source>
        <dbReference type="ARBA" id="ARBA00023163"/>
    </source>
</evidence>
<evidence type="ECO:0000313" key="6">
    <source>
        <dbReference type="EMBL" id="SDT62082.1"/>
    </source>
</evidence>
<dbReference type="Pfam" id="PF03466">
    <property type="entry name" value="LysR_substrate"/>
    <property type="match status" value="1"/>
</dbReference>
<feature type="domain" description="HTH lysR-type" evidence="5">
    <location>
        <begin position="1"/>
        <end position="59"/>
    </location>
</feature>
<keyword evidence="4" id="KW-0804">Transcription</keyword>
<dbReference type="PANTHER" id="PTHR30537">
    <property type="entry name" value="HTH-TYPE TRANSCRIPTIONAL REGULATOR"/>
    <property type="match status" value="1"/>
</dbReference>
<dbReference type="InterPro" id="IPR000847">
    <property type="entry name" value="LysR_HTH_N"/>
</dbReference>
<dbReference type="CDD" id="cd08422">
    <property type="entry name" value="PBP2_CrgA_like"/>
    <property type="match status" value="1"/>
</dbReference>
<name>A0A1H2BVI8_9PSED</name>
<dbReference type="Proteomes" id="UP000198481">
    <property type="component" value="Chromosome I"/>
</dbReference>
<evidence type="ECO:0000256" key="1">
    <source>
        <dbReference type="ARBA" id="ARBA00009437"/>
    </source>
</evidence>